<evidence type="ECO:0000256" key="1">
    <source>
        <dbReference type="ARBA" id="ARBA00023002"/>
    </source>
</evidence>
<protein>
    <submittedName>
        <fullName evidence="3">Flavin-dependent reductase</fullName>
    </submittedName>
</protein>
<gene>
    <name evidence="3" type="ORF">Dsi01nite_075680</name>
</gene>
<sequence>MTVTAIEPDLFRQLLRRHAAGVVVITAPGPSGPAGFTATSFTSVSLHPPLVSFCLDRRSSSWPTVEAAGHVGVHVLADAQEQVARQFATSGIDRFAAPTRWRSGAHDVPVLDGALAVLVCRVVERVHAGDHAIVLAEPVLGEHQEGLPLLYHMGRYLKAA</sequence>
<comment type="caution">
    <text evidence="3">The sequence shown here is derived from an EMBL/GenBank/DDBJ whole genome shotgun (WGS) entry which is preliminary data.</text>
</comment>
<dbReference type="InterPro" id="IPR050268">
    <property type="entry name" value="NADH-dep_flavin_reductase"/>
</dbReference>
<dbReference type="Pfam" id="PF01613">
    <property type="entry name" value="Flavin_Reduct"/>
    <property type="match status" value="1"/>
</dbReference>
<dbReference type="AlphaFoldDB" id="A0A919UBS3"/>
<dbReference type="Gene3D" id="2.30.110.10">
    <property type="entry name" value="Electron Transport, Fmn-binding Protein, Chain A"/>
    <property type="match status" value="1"/>
</dbReference>
<organism evidence="3 4">
    <name type="scientific">Dactylosporangium siamense</name>
    <dbReference type="NCBI Taxonomy" id="685454"/>
    <lineage>
        <taxon>Bacteria</taxon>
        <taxon>Bacillati</taxon>
        <taxon>Actinomycetota</taxon>
        <taxon>Actinomycetes</taxon>
        <taxon>Micromonosporales</taxon>
        <taxon>Micromonosporaceae</taxon>
        <taxon>Dactylosporangium</taxon>
    </lineage>
</organism>
<dbReference type="PANTHER" id="PTHR30466">
    <property type="entry name" value="FLAVIN REDUCTASE"/>
    <property type="match status" value="1"/>
</dbReference>
<dbReference type="GO" id="GO:0006208">
    <property type="term" value="P:pyrimidine nucleobase catabolic process"/>
    <property type="evidence" value="ECO:0007669"/>
    <property type="project" value="TreeGrafter"/>
</dbReference>
<dbReference type="SMART" id="SM00903">
    <property type="entry name" value="Flavin_Reduct"/>
    <property type="match status" value="1"/>
</dbReference>
<dbReference type="GO" id="GO:0042602">
    <property type="term" value="F:riboflavin reductase (NADPH) activity"/>
    <property type="evidence" value="ECO:0007669"/>
    <property type="project" value="TreeGrafter"/>
</dbReference>
<evidence type="ECO:0000259" key="2">
    <source>
        <dbReference type="SMART" id="SM00903"/>
    </source>
</evidence>
<feature type="domain" description="Flavin reductase like" evidence="2">
    <location>
        <begin position="15"/>
        <end position="158"/>
    </location>
</feature>
<dbReference type="InterPro" id="IPR002563">
    <property type="entry name" value="Flavin_Rdtase-like_dom"/>
</dbReference>
<proteinExistence type="predicted"/>
<dbReference type="SUPFAM" id="SSF50475">
    <property type="entry name" value="FMN-binding split barrel"/>
    <property type="match status" value="1"/>
</dbReference>
<dbReference type="Proteomes" id="UP000660611">
    <property type="component" value="Unassembled WGS sequence"/>
</dbReference>
<dbReference type="RefSeq" id="WP_203851202.1">
    <property type="nucleotide sequence ID" value="NZ_BAAAVW010000024.1"/>
</dbReference>
<dbReference type="PANTHER" id="PTHR30466:SF1">
    <property type="entry name" value="FMN REDUCTASE (NADH) RUTF"/>
    <property type="match status" value="1"/>
</dbReference>
<dbReference type="InterPro" id="IPR012349">
    <property type="entry name" value="Split_barrel_FMN-bd"/>
</dbReference>
<evidence type="ECO:0000313" key="3">
    <source>
        <dbReference type="EMBL" id="GIG49527.1"/>
    </source>
</evidence>
<name>A0A919UBS3_9ACTN</name>
<keyword evidence="1" id="KW-0560">Oxidoreductase</keyword>
<dbReference type="GO" id="GO:0010181">
    <property type="term" value="F:FMN binding"/>
    <property type="evidence" value="ECO:0007669"/>
    <property type="project" value="InterPro"/>
</dbReference>
<reference evidence="3" key="1">
    <citation type="submission" date="2021-01" db="EMBL/GenBank/DDBJ databases">
        <title>Whole genome shotgun sequence of Dactylosporangium siamense NBRC 106093.</title>
        <authorList>
            <person name="Komaki H."/>
            <person name="Tamura T."/>
        </authorList>
    </citation>
    <scope>NUCLEOTIDE SEQUENCE</scope>
    <source>
        <strain evidence="3">NBRC 106093</strain>
    </source>
</reference>
<keyword evidence="4" id="KW-1185">Reference proteome</keyword>
<accession>A0A919UBS3</accession>
<dbReference type="EMBL" id="BONQ01000120">
    <property type="protein sequence ID" value="GIG49527.1"/>
    <property type="molecule type" value="Genomic_DNA"/>
</dbReference>
<evidence type="ECO:0000313" key="4">
    <source>
        <dbReference type="Proteomes" id="UP000660611"/>
    </source>
</evidence>